<reference evidence="2 3" key="1">
    <citation type="submission" date="2014-07" db="EMBL/GenBank/DDBJ databases">
        <authorList>
            <person name="McCorrison J."/>
            <person name="Sanka R."/>
            <person name="Torralba M."/>
            <person name="Gillis M."/>
            <person name="Haft D.H."/>
            <person name="Methe B."/>
            <person name="Sutton G."/>
            <person name="Nelson K.E."/>
        </authorList>
    </citation>
    <scope>NUCLEOTIDE SEQUENCE [LARGE SCALE GENOMIC DNA]</scope>
    <source>
        <strain evidence="2 3">DNF00320</strain>
    </source>
</reference>
<keyword evidence="1" id="KW-1133">Transmembrane helix</keyword>
<gene>
    <name evidence="2" type="ORF">HMPREF0647_09720</name>
</gene>
<keyword evidence="1" id="KW-0812">Transmembrane</keyword>
<evidence type="ECO:0000313" key="3">
    <source>
        <dbReference type="Proteomes" id="UP000029525"/>
    </source>
</evidence>
<comment type="caution">
    <text evidence="2">The sequence shown here is derived from an EMBL/GenBank/DDBJ whole genome shotgun (WGS) entry which is preliminary data.</text>
</comment>
<proteinExistence type="predicted"/>
<feature type="transmembrane region" description="Helical" evidence="1">
    <location>
        <begin position="115"/>
        <end position="144"/>
    </location>
</feature>
<dbReference type="AlphaFoldDB" id="A0A096AAF3"/>
<organism evidence="2 3">
    <name type="scientific">Prevotella bivia DNF00320</name>
    <dbReference type="NCBI Taxonomy" id="1401068"/>
    <lineage>
        <taxon>Bacteria</taxon>
        <taxon>Pseudomonadati</taxon>
        <taxon>Bacteroidota</taxon>
        <taxon>Bacteroidia</taxon>
        <taxon>Bacteroidales</taxon>
        <taxon>Prevotellaceae</taxon>
        <taxon>Prevotella</taxon>
    </lineage>
</organism>
<evidence type="ECO:0000256" key="1">
    <source>
        <dbReference type="SAM" id="Phobius"/>
    </source>
</evidence>
<feature type="transmembrane region" description="Helical" evidence="1">
    <location>
        <begin position="204"/>
        <end position="225"/>
    </location>
</feature>
<name>A0A096AAF3_9BACT</name>
<protein>
    <submittedName>
        <fullName evidence="2">Membrane protein</fullName>
    </submittedName>
</protein>
<dbReference type="EMBL" id="JRNQ01000077">
    <property type="protein sequence ID" value="KGF43541.1"/>
    <property type="molecule type" value="Genomic_DNA"/>
</dbReference>
<feature type="transmembrane region" description="Helical" evidence="1">
    <location>
        <begin position="91"/>
        <end position="109"/>
    </location>
</feature>
<evidence type="ECO:0000313" key="2">
    <source>
        <dbReference type="EMBL" id="KGF43541.1"/>
    </source>
</evidence>
<feature type="transmembrane region" description="Helical" evidence="1">
    <location>
        <begin position="288"/>
        <end position="308"/>
    </location>
</feature>
<feature type="transmembrane region" description="Helical" evidence="1">
    <location>
        <begin position="237"/>
        <end position="256"/>
    </location>
</feature>
<feature type="transmembrane region" description="Helical" evidence="1">
    <location>
        <begin position="262"/>
        <end position="281"/>
    </location>
</feature>
<dbReference type="GeneID" id="78529876"/>
<dbReference type="Proteomes" id="UP000029525">
    <property type="component" value="Unassembled WGS sequence"/>
</dbReference>
<feature type="transmembrane region" description="Helical" evidence="1">
    <location>
        <begin position="20"/>
        <end position="48"/>
    </location>
</feature>
<keyword evidence="1" id="KW-0472">Membrane</keyword>
<dbReference type="OrthoDB" id="1116060at2"/>
<feature type="transmembrane region" description="Helical" evidence="1">
    <location>
        <begin position="156"/>
        <end position="176"/>
    </location>
</feature>
<sequence>MQKKRIQNKISESRWTTSFVLPISFLVWTLAAYRNITVILPTVCMLLSTFLMMRLNHNNGLIRIYSRMVSCSFLVLATLDATRFTSLSQAIVMLGGVGFFTSAFMAYQKSVSPGYIFYAFLCVGISSIIWTQVIFFLPILWIIMSANLLAMSGRNFVASILGLLAPYWFLLIYLGITNNLKWFVAHFNKLLEFTQPFNFSAIPIHQALSLGFIILCSIIGIVHYLRQRRNDSIRTRLFCQAFINGDIAAIVFLLLQPQHANYIQSILIVCTAPLLGHFCALTKTRFTNWIFCTLGISCIIITLYNIWIF</sequence>
<dbReference type="RefSeq" id="WP_004336647.1">
    <property type="nucleotide sequence ID" value="NZ_JRNQ01000077.1"/>
</dbReference>
<accession>A0A096AAF3</accession>